<reference evidence="3" key="2">
    <citation type="journal article" date="2021" name="Genome Biol. Evol.">
        <title>Developing a high-quality reference genome for a parasitic bivalve with doubly uniparental inheritance (Bivalvia: Unionida).</title>
        <authorList>
            <person name="Smith C.H."/>
        </authorList>
    </citation>
    <scope>NUCLEOTIDE SEQUENCE</scope>
    <source>
        <strain evidence="3">CHS0354</strain>
        <tissue evidence="3">Mantle</tissue>
    </source>
</reference>
<name>A0AAE0S2C4_9BIVA</name>
<protein>
    <recommendedName>
        <fullName evidence="2">EB domain-containing protein</fullName>
    </recommendedName>
</protein>
<evidence type="ECO:0000256" key="1">
    <source>
        <dbReference type="SAM" id="MobiDB-lite"/>
    </source>
</evidence>
<accession>A0AAE0S2C4</accession>
<keyword evidence="4" id="KW-1185">Reference proteome</keyword>
<reference evidence="3" key="1">
    <citation type="journal article" date="2021" name="Genome Biol. Evol.">
        <title>A High-Quality Reference Genome for a Parasitic Bivalve with Doubly Uniparental Inheritance (Bivalvia: Unionida).</title>
        <authorList>
            <person name="Smith C.H."/>
        </authorList>
    </citation>
    <scope>NUCLEOTIDE SEQUENCE</scope>
    <source>
        <strain evidence="3">CHS0354</strain>
    </source>
</reference>
<organism evidence="3 4">
    <name type="scientific">Potamilus streckersoni</name>
    <dbReference type="NCBI Taxonomy" id="2493646"/>
    <lineage>
        <taxon>Eukaryota</taxon>
        <taxon>Metazoa</taxon>
        <taxon>Spiralia</taxon>
        <taxon>Lophotrochozoa</taxon>
        <taxon>Mollusca</taxon>
        <taxon>Bivalvia</taxon>
        <taxon>Autobranchia</taxon>
        <taxon>Heteroconchia</taxon>
        <taxon>Palaeoheterodonta</taxon>
        <taxon>Unionida</taxon>
        <taxon>Unionoidea</taxon>
        <taxon>Unionidae</taxon>
        <taxon>Ambleminae</taxon>
        <taxon>Lampsilini</taxon>
        <taxon>Potamilus</taxon>
    </lineage>
</organism>
<evidence type="ECO:0000259" key="2">
    <source>
        <dbReference type="Pfam" id="PF01683"/>
    </source>
</evidence>
<dbReference type="Pfam" id="PF01683">
    <property type="entry name" value="EB"/>
    <property type="match status" value="2"/>
</dbReference>
<feature type="region of interest" description="Disordered" evidence="1">
    <location>
        <begin position="1"/>
        <end position="22"/>
    </location>
</feature>
<dbReference type="Proteomes" id="UP001195483">
    <property type="component" value="Unassembled WGS sequence"/>
</dbReference>
<dbReference type="EMBL" id="JAEAOA010000093">
    <property type="protein sequence ID" value="KAK3584007.1"/>
    <property type="molecule type" value="Genomic_DNA"/>
</dbReference>
<evidence type="ECO:0000313" key="3">
    <source>
        <dbReference type="EMBL" id="KAK3584007.1"/>
    </source>
</evidence>
<evidence type="ECO:0000313" key="4">
    <source>
        <dbReference type="Proteomes" id="UP001195483"/>
    </source>
</evidence>
<feature type="domain" description="EB" evidence="2">
    <location>
        <begin position="9"/>
        <end position="42"/>
    </location>
</feature>
<dbReference type="InterPro" id="IPR006149">
    <property type="entry name" value="EB_dom"/>
</dbReference>
<proteinExistence type="predicted"/>
<dbReference type="AlphaFoldDB" id="A0AAE0S2C4"/>
<reference evidence="3" key="3">
    <citation type="submission" date="2023-05" db="EMBL/GenBank/DDBJ databases">
        <authorList>
            <person name="Smith C.H."/>
        </authorList>
    </citation>
    <scope>NUCLEOTIDE SEQUENCE</scope>
    <source>
        <strain evidence="3">CHS0354</strain>
        <tissue evidence="3">Mantle</tissue>
    </source>
</reference>
<sequence length="106" mass="10977">MDLKCDPGLGSACSQKDECSEPKSVCHNGTCICGTGYYDINGVKVIGGTCTSKVGLGSSCSQADACSDTNALCSNSECTCRSGFYDDNGSSDQGGICQQNSEFHYV</sequence>
<gene>
    <name evidence="3" type="ORF">CHS0354_000882</name>
</gene>
<comment type="caution">
    <text evidence="3">The sequence shown here is derived from an EMBL/GenBank/DDBJ whole genome shotgun (WGS) entry which is preliminary data.</text>
</comment>
<feature type="domain" description="EB" evidence="2">
    <location>
        <begin position="44"/>
        <end position="89"/>
    </location>
</feature>